<dbReference type="Gene3D" id="3.40.50.300">
    <property type="entry name" value="P-loop containing nucleotide triphosphate hydrolases"/>
    <property type="match status" value="1"/>
</dbReference>
<dbReference type="PANTHER" id="PTHR10704:SF44">
    <property type="entry name" value="LD35051P-RELATED"/>
    <property type="match status" value="1"/>
</dbReference>
<evidence type="ECO:0008006" key="3">
    <source>
        <dbReference type="Google" id="ProtNLM"/>
    </source>
</evidence>
<dbReference type="GO" id="GO:0006044">
    <property type="term" value="P:N-acetylglucosamine metabolic process"/>
    <property type="evidence" value="ECO:0007669"/>
    <property type="project" value="TreeGrafter"/>
</dbReference>
<keyword evidence="2" id="KW-1185">Reference proteome</keyword>
<dbReference type="EMBL" id="JAFCMP010000146">
    <property type="protein sequence ID" value="KAG5184954.1"/>
    <property type="molecule type" value="Genomic_DNA"/>
</dbReference>
<comment type="caution">
    <text evidence="1">The sequence shown here is derived from an EMBL/GenBank/DDBJ whole genome shotgun (WGS) entry which is preliminary data.</text>
</comment>
<dbReference type="SUPFAM" id="SSF52540">
    <property type="entry name" value="P-loop containing nucleoside triphosphate hydrolases"/>
    <property type="match status" value="1"/>
</dbReference>
<protein>
    <recommendedName>
        <fullName evidence="3">Sulfotransferase</fullName>
    </recommendedName>
</protein>
<dbReference type="InterPro" id="IPR027417">
    <property type="entry name" value="P-loop_NTPase"/>
</dbReference>
<proteinExistence type="predicted"/>
<gene>
    <name evidence="1" type="ORF">JKP88DRAFT_262763</name>
</gene>
<organism evidence="1 2">
    <name type="scientific">Tribonema minus</name>
    <dbReference type="NCBI Taxonomy" id="303371"/>
    <lineage>
        <taxon>Eukaryota</taxon>
        <taxon>Sar</taxon>
        <taxon>Stramenopiles</taxon>
        <taxon>Ochrophyta</taxon>
        <taxon>PX clade</taxon>
        <taxon>Xanthophyceae</taxon>
        <taxon>Tribonematales</taxon>
        <taxon>Tribonemataceae</taxon>
        <taxon>Tribonema</taxon>
    </lineage>
</organism>
<sequence length="507" mass="55786">MQGLLTTLRWLLSVLACAFLVTYIPTLLSYITQTPLLDTPQVTGIVSTNGTPLKNGADSAERTSWLDIEHTTVMISGQPRRRDTLNELHEVRCPAADMLLLLDRAHCRASDYPPRAAELELRGEPVAAALAHLLRERPWRYHALGAEGGCDHVTRHGGVAVKTIRMNGRLAEFMDAAERVGSGVDLWIHLLRDPRAVLASRLGVTWGRPDNRTYEATFAWADDMCSATMTDLAATEGRPNYKLVQYEHLALHSEATAESVYALLDARLPPEVRAKMQQNDFINHGNATYAEKLAAFTEAVNKPYATSPRKSTKRMNRWHAVLTQPEIDAVQDACCCGGTAAAAAALSRIEACRGARRRCCAYALRGVRGILLQCCNNALHTFACTASLEWSLPEHTAAAAAVYMRCLLQLSTMPPKALLSGLNDQHAAWRLRSTPPWMTANMETGGSISPVSESAHLRAGGRPGIYSRWTHLGEGNSTAELMMRFASFCPYTWSQTRVMHTDGTFCV</sequence>
<dbReference type="PANTHER" id="PTHR10704">
    <property type="entry name" value="CARBOHYDRATE SULFOTRANSFERASE"/>
    <property type="match status" value="1"/>
</dbReference>
<accession>A0A835Z7T0</accession>
<reference evidence="1" key="1">
    <citation type="submission" date="2021-02" db="EMBL/GenBank/DDBJ databases">
        <title>First Annotated Genome of the Yellow-green Alga Tribonema minus.</title>
        <authorList>
            <person name="Mahan K.M."/>
        </authorList>
    </citation>
    <scope>NUCLEOTIDE SEQUENCE</scope>
    <source>
        <strain evidence="1">UTEX B ZZ1240</strain>
    </source>
</reference>
<dbReference type="InterPro" id="IPR051135">
    <property type="entry name" value="Gal/GlcNAc/GalNAc_ST"/>
</dbReference>
<evidence type="ECO:0000313" key="1">
    <source>
        <dbReference type="EMBL" id="KAG5184954.1"/>
    </source>
</evidence>
<dbReference type="AlphaFoldDB" id="A0A835Z7T0"/>
<name>A0A835Z7T0_9STRA</name>
<dbReference type="GO" id="GO:0001517">
    <property type="term" value="F:N-acetylglucosamine 6-O-sulfotransferase activity"/>
    <property type="evidence" value="ECO:0007669"/>
    <property type="project" value="TreeGrafter"/>
</dbReference>
<evidence type="ECO:0000313" key="2">
    <source>
        <dbReference type="Proteomes" id="UP000664859"/>
    </source>
</evidence>
<dbReference type="OrthoDB" id="6138663at2759"/>
<dbReference type="Proteomes" id="UP000664859">
    <property type="component" value="Unassembled WGS sequence"/>
</dbReference>
<dbReference type="GO" id="GO:0006790">
    <property type="term" value="P:sulfur compound metabolic process"/>
    <property type="evidence" value="ECO:0007669"/>
    <property type="project" value="TreeGrafter"/>
</dbReference>